<evidence type="ECO:0000256" key="8">
    <source>
        <dbReference type="ARBA" id="ARBA00023136"/>
    </source>
</evidence>
<dbReference type="Gene3D" id="3.90.550.10">
    <property type="entry name" value="Spore Coat Polysaccharide Biosynthesis Protein SpsA, Chain A"/>
    <property type="match status" value="1"/>
</dbReference>
<dbReference type="EC" id="2.4.1.-" evidence="9"/>
<dbReference type="GO" id="GO:0032580">
    <property type="term" value="C:Golgi cisterna membrane"/>
    <property type="evidence" value="ECO:0007669"/>
    <property type="project" value="UniProtKB-SubCell"/>
</dbReference>
<dbReference type="InterPro" id="IPR008428">
    <property type="entry name" value="Chond_GalNAc"/>
</dbReference>
<evidence type="ECO:0000256" key="2">
    <source>
        <dbReference type="ARBA" id="ARBA00009239"/>
    </source>
</evidence>
<organism evidence="11 12">
    <name type="scientific">Stylophora pistillata</name>
    <name type="common">Smooth cauliflower coral</name>
    <dbReference type="NCBI Taxonomy" id="50429"/>
    <lineage>
        <taxon>Eukaryota</taxon>
        <taxon>Metazoa</taxon>
        <taxon>Cnidaria</taxon>
        <taxon>Anthozoa</taxon>
        <taxon>Hexacorallia</taxon>
        <taxon>Scleractinia</taxon>
        <taxon>Astrocoeniina</taxon>
        <taxon>Pocilloporidae</taxon>
        <taxon>Stylophora</taxon>
    </lineage>
</organism>
<evidence type="ECO:0000256" key="1">
    <source>
        <dbReference type="ARBA" id="ARBA00004447"/>
    </source>
</evidence>
<sequence>MTLSPFVFLRRCSPLRLGRFCCKRCFRIRQGLIVVSVLGLMYLTINAPPENLHGEIFKEDKGSIDNQSFTVKAGYLNVHTWFGICGTAVDNLRLWPHFPYLPDKRSSISRFRRTQDHASNNNGERIFGFVHPHSGGAYQFAITSDDASELWLSCNESVAFSEIIARVYSPSESAWTEEGDYTKYPEQISKKITLQANKRYYIETLSKQGSGAAHVAVYWSFNSSKFEIISSKFLSNFSESKSHESFPSHAGKQEDISIQEKGDSFYFNRLPLLDRKVYISYLPTCPYSPSFLVRRKLGTHEAAWKWMAKESYVYPKDDTDMIRSISPPYWTKPNPLTNESTVESVVNKFVTVSSLQSSGYFLKKIHKVIHKPDPENGDRFLLNLELGSNNTNQIFRLSEHVYQPKGKDNLCLPDGMNWNNSAKVYFILPVKDQGKWVQHFIHQLTDASLLTNDTNFHVMVIDFESKDIDMAKAFNTPLLSSRHNIISLTGKFYKTLALNKAVQFVPNAYDIIFLFDLHVDVPAGIMDSVRMNTIAGRMAYFPAVGRLECGSSSVEHRGFWQMNGYGFLAIYKSDWDKFGGMNTKDYQYSWGGEDWDLLDRVMMLPVEVERIRHPGLYHHYHPKQRKWN</sequence>
<evidence type="ECO:0000313" key="12">
    <source>
        <dbReference type="Proteomes" id="UP000225706"/>
    </source>
</evidence>
<dbReference type="PANTHER" id="PTHR12369">
    <property type="entry name" value="CHONDROITIN SYNTHASE"/>
    <property type="match status" value="1"/>
</dbReference>
<dbReference type="STRING" id="50429.A0A2B4SSV2"/>
<keyword evidence="6" id="KW-1133">Transmembrane helix</keyword>
<name>A0A2B4SSV2_STYPI</name>
<dbReference type="InterPro" id="IPR029044">
    <property type="entry name" value="Nucleotide-diphossugar_trans"/>
</dbReference>
<dbReference type="OrthoDB" id="5971499at2759"/>
<dbReference type="InterPro" id="IPR051227">
    <property type="entry name" value="CS_glycosyltransferase"/>
</dbReference>
<dbReference type="InterPro" id="IPR037524">
    <property type="entry name" value="PA14/GLEYA"/>
</dbReference>
<evidence type="ECO:0000313" key="11">
    <source>
        <dbReference type="EMBL" id="PFX31632.1"/>
    </source>
</evidence>
<reference evidence="12" key="1">
    <citation type="journal article" date="2017" name="bioRxiv">
        <title>Comparative analysis of the genomes of Stylophora pistillata and Acropora digitifera provides evidence for extensive differences between species of corals.</title>
        <authorList>
            <person name="Voolstra C.R."/>
            <person name="Li Y."/>
            <person name="Liew Y.J."/>
            <person name="Baumgarten S."/>
            <person name="Zoccola D."/>
            <person name="Flot J.-F."/>
            <person name="Tambutte S."/>
            <person name="Allemand D."/>
            <person name="Aranda M."/>
        </authorList>
    </citation>
    <scope>NUCLEOTIDE SEQUENCE [LARGE SCALE GENOMIC DNA]</scope>
</reference>
<dbReference type="PROSITE" id="PS51820">
    <property type="entry name" value="PA14"/>
    <property type="match status" value="1"/>
</dbReference>
<dbReference type="EMBL" id="LSMT01000033">
    <property type="protein sequence ID" value="PFX31632.1"/>
    <property type="molecule type" value="Genomic_DNA"/>
</dbReference>
<keyword evidence="5 9" id="KW-0735">Signal-anchor</keyword>
<comment type="caution">
    <text evidence="11">The sequence shown here is derived from an EMBL/GenBank/DDBJ whole genome shotgun (WGS) entry which is preliminary data.</text>
</comment>
<keyword evidence="3 9" id="KW-0808">Transferase</keyword>
<protein>
    <recommendedName>
        <fullName evidence="9">Hexosyltransferase</fullName>
        <ecNumber evidence="9">2.4.1.-</ecNumber>
    </recommendedName>
</protein>
<keyword evidence="12" id="KW-1185">Reference proteome</keyword>
<keyword evidence="7 9" id="KW-0333">Golgi apparatus</keyword>
<dbReference type="Gene3D" id="3.90.182.10">
    <property type="entry name" value="Toxin - Anthrax Protective Antigen,domain 1"/>
    <property type="match status" value="1"/>
</dbReference>
<comment type="similarity">
    <text evidence="2 9">Belongs to the chondroitin N-acetylgalactosaminyltransferase family.</text>
</comment>
<dbReference type="SUPFAM" id="SSF56988">
    <property type="entry name" value="Anthrax protective antigen"/>
    <property type="match status" value="1"/>
</dbReference>
<keyword evidence="8" id="KW-0472">Membrane</keyword>
<feature type="domain" description="PA14" evidence="10">
    <location>
        <begin position="66"/>
        <end position="233"/>
    </location>
</feature>
<evidence type="ECO:0000256" key="7">
    <source>
        <dbReference type="ARBA" id="ARBA00023034"/>
    </source>
</evidence>
<evidence type="ECO:0000256" key="6">
    <source>
        <dbReference type="ARBA" id="ARBA00022989"/>
    </source>
</evidence>
<dbReference type="SUPFAM" id="SSF53448">
    <property type="entry name" value="Nucleotide-diphospho-sugar transferases"/>
    <property type="match status" value="1"/>
</dbReference>
<proteinExistence type="inferred from homology"/>
<evidence type="ECO:0000256" key="9">
    <source>
        <dbReference type="RuleBase" id="RU364016"/>
    </source>
</evidence>
<keyword evidence="4" id="KW-0812">Transmembrane</keyword>
<dbReference type="Pfam" id="PF05679">
    <property type="entry name" value="CHGN"/>
    <property type="match status" value="1"/>
</dbReference>
<dbReference type="PANTHER" id="PTHR12369:SF5">
    <property type="entry name" value="HEXOSYLTRANSFERASE"/>
    <property type="match status" value="1"/>
</dbReference>
<gene>
    <name evidence="11" type="primary">B4GALNT4</name>
    <name evidence="11" type="ORF">AWC38_SpisGene3533</name>
</gene>
<dbReference type="AlphaFoldDB" id="A0A2B4SSV2"/>
<evidence type="ECO:0000256" key="3">
    <source>
        <dbReference type="ARBA" id="ARBA00022679"/>
    </source>
</evidence>
<dbReference type="Proteomes" id="UP000225706">
    <property type="component" value="Unassembled WGS sequence"/>
</dbReference>
<evidence type="ECO:0000259" key="10">
    <source>
        <dbReference type="PROSITE" id="PS51820"/>
    </source>
</evidence>
<evidence type="ECO:0000256" key="5">
    <source>
        <dbReference type="ARBA" id="ARBA00022968"/>
    </source>
</evidence>
<accession>A0A2B4SSV2</accession>
<dbReference type="GO" id="GO:0008376">
    <property type="term" value="F:acetylgalactosaminyltransferase activity"/>
    <property type="evidence" value="ECO:0007669"/>
    <property type="project" value="InterPro"/>
</dbReference>
<comment type="subcellular location">
    <subcellularLocation>
        <location evidence="1 9">Golgi apparatus</location>
        <location evidence="1 9">Golgi stack membrane</location>
        <topology evidence="1 9">Single-pass type II membrane protein</topology>
    </subcellularLocation>
</comment>
<evidence type="ECO:0000256" key="4">
    <source>
        <dbReference type="ARBA" id="ARBA00022692"/>
    </source>
</evidence>